<dbReference type="InterPro" id="IPR029063">
    <property type="entry name" value="SAM-dependent_MTases_sf"/>
</dbReference>
<dbReference type="EMBL" id="JALLBG020000215">
    <property type="protein sequence ID" value="KAL3758946.1"/>
    <property type="molecule type" value="Genomic_DNA"/>
</dbReference>
<evidence type="ECO:0000313" key="2">
    <source>
        <dbReference type="EMBL" id="KAL3758946.1"/>
    </source>
</evidence>
<feature type="region of interest" description="Disordered" evidence="1">
    <location>
        <begin position="1"/>
        <end position="29"/>
    </location>
</feature>
<reference evidence="2 3" key="1">
    <citation type="submission" date="2024-10" db="EMBL/GenBank/DDBJ databases">
        <title>Updated reference genomes for cyclostephanoid diatoms.</title>
        <authorList>
            <person name="Roberts W.R."/>
            <person name="Alverson A.J."/>
        </authorList>
    </citation>
    <scope>NUCLEOTIDE SEQUENCE [LARGE SCALE GENOMIC DNA]</scope>
    <source>
        <strain evidence="2 3">AJA232-27</strain>
    </source>
</reference>
<name>A0ABD3MAG6_9STRA</name>
<dbReference type="Gene3D" id="3.40.50.150">
    <property type="entry name" value="Vaccinia Virus protein VP39"/>
    <property type="match status" value="1"/>
</dbReference>
<dbReference type="Proteomes" id="UP001530293">
    <property type="component" value="Unassembled WGS sequence"/>
</dbReference>
<organism evidence="2 3">
    <name type="scientific">Discostella pseudostelligera</name>
    <dbReference type="NCBI Taxonomy" id="259834"/>
    <lineage>
        <taxon>Eukaryota</taxon>
        <taxon>Sar</taxon>
        <taxon>Stramenopiles</taxon>
        <taxon>Ochrophyta</taxon>
        <taxon>Bacillariophyta</taxon>
        <taxon>Coscinodiscophyceae</taxon>
        <taxon>Thalassiosirophycidae</taxon>
        <taxon>Stephanodiscales</taxon>
        <taxon>Stephanodiscaceae</taxon>
        <taxon>Discostella</taxon>
    </lineage>
</organism>
<proteinExistence type="predicted"/>
<accession>A0ABD3MAG6</accession>
<evidence type="ECO:0000313" key="3">
    <source>
        <dbReference type="Proteomes" id="UP001530293"/>
    </source>
</evidence>
<dbReference type="SUPFAM" id="SSF53335">
    <property type="entry name" value="S-adenosyl-L-methionine-dependent methyltransferases"/>
    <property type="match status" value="1"/>
</dbReference>
<evidence type="ECO:0000256" key="1">
    <source>
        <dbReference type="SAM" id="MobiDB-lite"/>
    </source>
</evidence>
<sequence>MTTDSSPCEYAQGNRGKRQRKSPSQSVSPSTKVECRYQYKIVDIVTWLCGFDEEEDLHETKKGTNDIRRSVLPLVDLRSVDEYNERRIDTVHDGTLHEGDEVDNDNNNSSGGGIIIVHLPLSTLLSGERSCELPPRNLDFAILIPREHAETFLDQYHGGSSCGGDDGGEKQCTIHKLFFATHSEATMQSRKPWRVRQVLIDSDALWKEAENIKDLVVARRGGTSGGGDFGAEGRRETPFRCLPRLWKPDPLISLFVLPYLKKWTIDFDSRSNDLHGNNSSLRPTTMGLVWDLGCGSGRDICYVAEEIKEFRDRCNNNSSRALHFIGVDNHKGSAARCTPLWKNRDVEDVTSSICLDLNKLHLVRDFLMDPTKELLQLPPRTADCPPDIVCIYSIRFLNRKLLSYIANSRTIDESVETLVSGTCQSTTNRTYSSPQLSHLVLPLGAVIAISHFCKHHEGASWNFDHPKESNVLDRWELKNLFDGASSADLESRHDCGTQRWQILKDDLIVDGDHGRTLIQFAAKKIA</sequence>
<gene>
    <name evidence="2" type="ORF">ACHAWU_003017</name>
</gene>
<comment type="caution">
    <text evidence="2">The sequence shown here is derived from an EMBL/GenBank/DDBJ whole genome shotgun (WGS) entry which is preliminary data.</text>
</comment>
<dbReference type="AlphaFoldDB" id="A0ABD3MAG6"/>
<protein>
    <submittedName>
        <fullName evidence="2">Uncharacterized protein</fullName>
    </submittedName>
</protein>
<keyword evidence="3" id="KW-1185">Reference proteome</keyword>